<reference evidence="3 4" key="1">
    <citation type="journal article" date="2020" name="Mol. Plant">
        <title>The Chromosome-Based Rubber Tree Genome Provides New Insights into Spurge Genome Evolution and Rubber Biosynthesis.</title>
        <authorList>
            <person name="Liu J."/>
            <person name="Shi C."/>
            <person name="Shi C.C."/>
            <person name="Li W."/>
            <person name="Zhang Q.J."/>
            <person name="Zhang Y."/>
            <person name="Li K."/>
            <person name="Lu H.F."/>
            <person name="Shi C."/>
            <person name="Zhu S.T."/>
            <person name="Xiao Z.Y."/>
            <person name="Nan H."/>
            <person name="Yue Y."/>
            <person name="Zhu X.G."/>
            <person name="Wu Y."/>
            <person name="Hong X.N."/>
            <person name="Fan G.Y."/>
            <person name="Tong Y."/>
            <person name="Zhang D."/>
            <person name="Mao C.L."/>
            <person name="Liu Y.L."/>
            <person name="Hao S.J."/>
            <person name="Liu W.Q."/>
            <person name="Lv M.Q."/>
            <person name="Zhang H.B."/>
            <person name="Liu Y."/>
            <person name="Hu-Tang G.R."/>
            <person name="Wang J.P."/>
            <person name="Wang J.H."/>
            <person name="Sun Y.H."/>
            <person name="Ni S.B."/>
            <person name="Chen W.B."/>
            <person name="Zhang X.C."/>
            <person name="Jiao Y.N."/>
            <person name="Eichler E.E."/>
            <person name="Li G.H."/>
            <person name="Liu X."/>
            <person name="Gao L.Z."/>
        </authorList>
    </citation>
    <scope>NUCLEOTIDE SEQUENCE [LARGE SCALE GENOMIC DNA]</scope>
    <source>
        <strain evidence="4">cv. GT1</strain>
        <tissue evidence="3">Leaf</tissue>
    </source>
</reference>
<gene>
    <name evidence="3" type="ORF">GH714_032663</name>
</gene>
<dbReference type="PANTHER" id="PTHR31236:SF2">
    <property type="entry name" value="BURP DOMAIN PROTEIN RD22"/>
    <property type="match status" value="1"/>
</dbReference>
<dbReference type="InterPro" id="IPR044816">
    <property type="entry name" value="BURP"/>
</dbReference>
<comment type="caution">
    <text evidence="3">The sequence shown here is derived from an EMBL/GenBank/DDBJ whole genome shotgun (WGS) entry which is preliminary data.</text>
</comment>
<dbReference type="PROSITE" id="PS51277">
    <property type="entry name" value="BURP"/>
    <property type="match status" value="1"/>
</dbReference>
<sequence length="179" mass="19251">MPKAVKDPLQPDFVDEKSTSVGVGKGGVNVNTGKGKPGGTSVNVGNGGANVNTGHKGKPVYVGVNPKDYNRFSVKQGSMEAEIIKNTIRECEEPGIKGEVKYCATSLESMIDFSTSVLGKNVQVVSTEAENQNQLQKYTITDGTKKMAGDKSVVCHKQNYAYAVFYCHATQPRGLTWFP</sequence>
<feature type="compositionally biased region" description="Low complexity" evidence="1">
    <location>
        <begin position="28"/>
        <end position="51"/>
    </location>
</feature>
<dbReference type="PANTHER" id="PTHR31236">
    <property type="entry name" value="BURP DOMAIN PROTEIN USPL1-LIKE"/>
    <property type="match status" value="1"/>
</dbReference>
<dbReference type="EMBL" id="JAAGAX010000009">
    <property type="protein sequence ID" value="KAF2304494.1"/>
    <property type="molecule type" value="Genomic_DNA"/>
</dbReference>
<evidence type="ECO:0000256" key="1">
    <source>
        <dbReference type="SAM" id="MobiDB-lite"/>
    </source>
</evidence>
<evidence type="ECO:0000313" key="3">
    <source>
        <dbReference type="EMBL" id="KAF2304494.1"/>
    </source>
</evidence>
<evidence type="ECO:0000259" key="2">
    <source>
        <dbReference type="PROSITE" id="PS51277"/>
    </source>
</evidence>
<evidence type="ECO:0000313" key="4">
    <source>
        <dbReference type="Proteomes" id="UP000467840"/>
    </source>
</evidence>
<dbReference type="Pfam" id="PF03181">
    <property type="entry name" value="BURP"/>
    <property type="match status" value="1"/>
</dbReference>
<proteinExistence type="predicted"/>
<protein>
    <recommendedName>
        <fullName evidence="2">BURP domain-containing protein</fullName>
    </recommendedName>
</protein>
<dbReference type="Proteomes" id="UP000467840">
    <property type="component" value="Chromosome 16"/>
</dbReference>
<dbReference type="InterPro" id="IPR004873">
    <property type="entry name" value="BURP_dom"/>
</dbReference>
<feature type="region of interest" description="Disordered" evidence="1">
    <location>
        <begin position="1"/>
        <end position="51"/>
    </location>
</feature>
<organism evidence="3 4">
    <name type="scientific">Hevea brasiliensis</name>
    <name type="common">Para rubber tree</name>
    <name type="synonym">Siphonia brasiliensis</name>
    <dbReference type="NCBI Taxonomy" id="3981"/>
    <lineage>
        <taxon>Eukaryota</taxon>
        <taxon>Viridiplantae</taxon>
        <taxon>Streptophyta</taxon>
        <taxon>Embryophyta</taxon>
        <taxon>Tracheophyta</taxon>
        <taxon>Spermatophyta</taxon>
        <taxon>Magnoliopsida</taxon>
        <taxon>eudicotyledons</taxon>
        <taxon>Gunneridae</taxon>
        <taxon>Pentapetalae</taxon>
        <taxon>rosids</taxon>
        <taxon>fabids</taxon>
        <taxon>Malpighiales</taxon>
        <taxon>Euphorbiaceae</taxon>
        <taxon>Crotonoideae</taxon>
        <taxon>Micrandreae</taxon>
        <taxon>Hevea</taxon>
    </lineage>
</organism>
<dbReference type="AlphaFoldDB" id="A0A6A6LU01"/>
<keyword evidence="4" id="KW-1185">Reference proteome</keyword>
<name>A0A6A6LU01_HEVBR</name>
<feature type="domain" description="BURP" evidence="2">
    <location>
        <begin position="1"/>
        <end position="179"/>
    </location>
</feature>
<accession>A0A6A6LU01</accession>
<dbReference type="SMART" id="SM01045">
    <property type="entry name" value="BURP"/>
    <property type="match status" value="1"/>
</dbReference>